<dbReference type="AlphaFoldDB" id="A0A084VKI0"/>
<evidence type="ECO:0000313" key="1">
    <source>
        <dbReference type="EMBL" id="KFB38474.1"/>
    </source>
</evidence>
<organism evidence="1">
    <name type="scientific">Anopheles sinensis</name>
    <name type="common">Mosquito</name>
    <dbReference type="NCBI Taxonomy" id="74873"/>
    <lineage>
        <taxon>Eukaryota</taxon>
        <taxon>Metazoa</taxon>
        <taxon>Ecdysozoa</taxon>
        <taxon>Arthropoda</taxon>
        <taxon>Hexapoda</taxon>
        <taxon>Insecta</taxon>
        <taxon>Pterygota</taxon>
        <taxon>Neoptera</taxon>
        <taxon>Endopterygota</taxon>
        <taxon>Diptera</taxon>
        <taxon>Nematocera</taxon>
        <taxon>Culicoidea</taxon>
        <taxon>Culicidae</taxon>
        <taxon>Anophelinae</taxon>
        <taxon>Anopheles</taxon>
    </lineage>
</organism>
<keyword evidence="3" id="KW-1185">Reference proteome</keyword>
<dbReference type="EMBL" id="KE524948">
    <property type="protein sequence ID" value="KFB38474.1"/>
    <property type="molecule type" value="Genomic_DNA"/>
</dbReference>
<reference evidence="2" key="2">
    <citation type="submission" date="2020-05" db="UniProtKB">
        <authorList>
            <consortium name="EnsemblMetazoa"/>
        </authorList>
    </citation>
    <scope>IDENTIFICATION</scope>
</reference>
<gene>
    <name evidence="1" type="ORF">ZHAS_00005877</name>
</gene>
<reference evidence="1 3" key="1">
    <citation type="journal article" date="2014" name="BMC Genomics">
        <title>Genome sequence of Anopheles sinensis provides insight into genetics basis of mosquito competence for malaria parasites.</title>
        <authorList>
            <person name="Zhou D."/>
            <person name="Zhang D."/>
            <person name="Ding G."/>
            <person name="Shi L."/>
            <person name="Hou Q."/>
            <person name="Ye Y."/>
            <person name="Xu Y."/>
            <person name="Zhou H."/>
            <person name="Xiong C."/>
            <person name="Li S."/>
            <person name="Yu J."/>
            <person name="Hong S."/>
            <person name="Yu X."/>
            <person name="Zou P."/>
            <person name="Chen C."/>
            <person name="Chang X."/>
            <person name="Wang W."/>
            <person name="Lv Y."/>
            <person name="Sun Y."/>
            <person name="Ma L."/>
            <person name="Shen B."/>
            <person name="Zhu C."/>
        </authorList>
    </citation>
    <scope>NUCLEOTIDE SEQUENCE [LARGE SCALE GENOMIC DNA]</scope>
</reference>
<evidence type="ECO:0000313" key="2">
    <source>
        <dbReference type="EnsemblMetazoa" id="ASIC005877-PA"/>
    </source>
</evidence>
<dbReference type="VEuPathDB" id="VectorBase:ASIC005877"/>
<dbReference type="EMBL" id="ATLV01014225">
    <property type="status" value="NOT_ANNOTATED_CDS"/>
    <property type="molecule type" value="Genomic_DNA"/>
</dbReference>
<protein>
    <submittedName>
        <fullName evidence="1 2">Two-component hybrid sensor and regulator</fullName>
    </submittedName>
</protein>
<dbReference type="Proteomes" id="UP000030765">
    <property type="component" value="Unassembled WGS sequence"/>
</dbReference>
<sequence>MESNSSSVGNISTGIDVRNAQGSEGKWTYEQMCRTCPLPAAAQNAIPPTGTRRLSGPLSRRLSLCRIE</sequence>
<name>A0A084VKI0_ANOSI</name>
<proteinExistence type="predicted"/>
<accession>A0A084VKI0</accession>
<dbReference type="EnsemblMetazoa" id="ASIC005877-RA">
    <property type="protein sequence ID" value="ASIC005877-PA"/>
    <property type="gene ID" value="ASIC005877"/>
</dbReference>
<evidence type="ECO:0000313" key="3">
    <source>
        <dbReference type="Proteomes" id="UP000030765"/>
    </source>
</evidence>